<dbReference type="InterPro" id="IPR000697">
    <property type="entry name" value="WH1/EVH1_dom"/>
</dbReference>
<sequence>MPSILNDDDKQNVKRQVPKASNKIHAVAVAKLYVAYPNHNRWQYTGLQGAIVLANDLVGNTFWIKMVDVSVRPFSSCPCRVPRLTTSPALEPRRRLGPGNLRHLPVQPGPYLLPHL</sequence>
<accession>A0A9N8KFV2</accession>
<dbReference type="Proteomes" id="UP000745764">
    <property type="component" value="Unassembled WGS sequence"/>
</dbReference>
<dbReference type="AlphaFoldDB" id="A0A9N8KFV2"/>
<evidence type="ECO:0000259" key="1">
    <source>
        <dbReference type="Pfam" id="PF00568"/>
    </source>
</evidence>
<evidence type="ECO:0000313" key="2">
    <source>
        <dbReference type="EMBL" id="CAD0111113.1"/>
    </source>
</evidence>
<name>A0A9N8KFV2_9PEZI</name>
<dbReference type="EMBL" id="CAINUL010000008">
    <property type="protein sequence ID" value="CAD0111113.1"/>
    <property type="molecule type" value="Genomic_DNA"/>
</dbReference>
<organism evidence="2 3">
    <name type="scientific">Aureobasidium uvarum</name>
    <dbReference type="NCBI Taxonomy" id="2773716"/>
    <lineage>
        <taxon>Eukaryota</taxon>
        <taxon>Fungi</taxon>
        <taxon>Dikarya</taxon>
        <taxon>Ascomycota</taxon>
        <taxon>Pezizomycotina</taxon>
        <taxon>Dothideomycetes</taxon>
        <taxon>Dothideomycetidae</taxon>
        <taxon>Dothideales</taxon>
        <taxon>Saccotheciaceae</taxon>
        <taxon>Aureobasidium</taxon>
    </lineage>
</organism>
<dbReference type="SUPFAM" id="SSF50729">
    <property type="entry name" value="PH domain-like"/>
    <property type="match status" value="1"/>
</dbReference>
<dbReference type="OrthoDB" id="8963340at2759"/>
<proteinExistence type="predicted"/>
<keyword evidence="3" id="KW-1185">Reference proteome</keyword>
<dbReference type="InterPro" id="IPR011993">
    <property type="entry name" value="PH-like_dom_sf"/>
</dbReference>
<reference evidence="2" key="1">
    <citation type="submission" date="2020-06" db="EMBL/GenBank/DDBJ databases">
        <authorList>
            <person name="Onetto C."/>
        </authorList>
    </citation>
    <scope>NUCLEOTIDE SEQUENCE</scope>
</reference>
<evidence type="ECO:0000313" key="3">
    <source>
        <dbReference type="Proteomes" id="UP000745764"/>
    </source>
</evidence>
<dbReference type="Gene3D" id="2.30.29.30">
    <property type="entry name" value="Pleckstrin-homology domain (PH domain)/Phosphotyrosine-binding domain (PTB)"/>
    <property type="match status" value="1"/>
</dbReference>
<feature type="domain" description="WH1" evidence="1">
    <location>
        <begin position="17"/>
        <end position="69"/>
    </location>
</feature>
<comment type="caution">
    <text evidence="2">The sequence shown here is derived from an EMBL/GenBank/DDBJ whole genome shotgun (WGS) entry which is preliminary data.</text>
</comment>
<gene>
    <name evidence="2" type="ORF">AWRI4620_LOCUS5368</name>
</gene>
<dbReference type="Pfam" id="PF00568">
    <property type="entry name" value="WH1"/>
    <property type="match status" value="1"/>
</dbReference>
<protein>
    <recommendedName>
        <fullName evidence="1">WH1 domain-containing protein</fullName>
    </recommendedName>
</protein>